<sequence>MMQPQRGSIVVVAVVFATVIQAFSTENSLQEADKITRLPGQPQVNCQQYAGYVTVDEKQGRSLFYYFVEAQTDPASKPLVLWLNGGPGCSSVGGAFIAHGPFQPSGDILLKNDFSWNREANMLYLESPAGVGFSYSANKSFYGFVNDDITDNLKFLQRWFDEFPEYKNRDLFITGQSYAGHYVPQLAQLIIQSKLKFNLKAVAIGNPLLEFNTDANSPAEYWWSHGLISDATFANLTSVCNYSEIFRQEVIRGGPLSPACDAVANQFEREVPGHLINPYDVTLDVCLSSVEAQSFQLRKTVKIDVCIGDEIVTYLNRPDVQEALHARVTNWTICSNGGVLEYDMKDHEILMLPVLGDLVKSGIRVLIYSGDQDSIIPLVSTRTLVNGLAKDLGLQTNVPYRVWVQEKQVAGWTQVYGDTLSYATIRGAGHEAPISQPERSLLLFTSFLRGKPLPKALMLIILANLDFVALDVIGNNYLTWVMDAKIHLKAGNLGKTIKEDNHASSQDRAKTMIFIRRHLDEGLKSEISSQLKLCGETIIKEDMMEQTFSTFHASNVLLQQQSRKRGFIEYNQLISVFLVVEQNNELLMKNHQSRPTRSAPFPEVNAASLEENTTSSRGNNYKRGRGHKRGWWNEKRKNHGVQFHNQVPRYNPGPSFKIANRQKGKAHINTLRNPEEVCHKCGGNGHWARTYRTPKHLVDLYQVSLKEKGVDTNFLDQAKLMDITDTMFDLSGELNTTHLDVSNFIIERENEVYGSE</sequence>
<evidence type="ECO:0000256" key="6">
    <source>
        <dbReference type="ARBA" id="ARBA00022729"/>
    </source>
</evidence>
<keyword evidence="9" id="KW-0325">Glycoprotein</keyword>
<dbReference type="InterPro" id="IPR001563">
    <property type="entry name" value="Peptidase_S10"/>
</dbReference>
<keyword evidence="6 12" id="KW-0732">Signal</keyword>
<comment type="function">
    <text evidence="10">Probable carboxypeptidase.</text>
</comment>
<comment type="subcellular location">
    <subcellularLocation>
        <location evidence="1">Secreted</location>
    </subcellularLocation>
</comment>
<comment type="similarity">
    <text evidence="2">Belongs to the peptidase S10 family.</text>
</comment>
<keyword evidence="4 13" id="KW-0121">Carboxypeptidase</keyword>
<evidence type="ECO:0000313" key="13">
    <source>
        <dbReference type="EMBL" id="KAB2628383.1"/>
    </source>
</evidence>
<protein>
    <submittedName>
        <fullName evidence="13">Serine carboxypeptidase-like 45</fullName>
    </submittedName>
</protein>
<evidence type="ECO:0000256" key="2">
    <source>
        <dbReference type="ARBA" id="ARBA00009431"/>
    </source>
</evidence>
<reference evidence="13 14" key="1">
    <citation type="submission" date="2019-09" db="EMBL/GenBank/DDBJ databases">
        <authorList>
            <person name="Ou C."/>
        </authorList>
    </citation>
    <scope>NUCLEOTIDE SEQUENCE [LARGE SCALE GENOMIC DNA]</scope>
    <source>
        <strain evidence="13">S2</strain>
        <tissue evidence="13">Leaf</tissue>
    </source>
</reference>
<evidence type="ECO:0000256" key="4">
    <source>
        <dbReference type="ARBA" id="ARBA00022645"/>
    </source>
</evidence>
<proteinExistence type="inferred from homology"/>
<gene>
    <name evidence="13" type="ORF">D8674_033178</name>
</gene>
<reference evidence="13 14" key="3">
    <citation type="submission" date="2019-11" db="EMBL/GenBank/DDBJ databases">
        <title>A de novo genome assembly of a pear dwarfing rootstock.</title>
        <authorList>
            <person name="Wang F."/>
            <person name="Wang J."/>
            <person name="Li S."/>
            <person name="Zhang Y."/>
            <person name="Fang M."/>
            <person name="Ma L."/>
            <person name="Zhao Y."/>
            <person name="Jiang S."/>
        </authorList>
    </citation>
    <scope>NUCLEOTIDE SEQUENCE [LARGE SCALE GENOMIC DNA]</scope>
    <source>
        <strain evidence="13">S2</strain>
        <tissue evidence="13">Leaf</tissue>
    </source>
</reference>
<feature type="compositionally biased region" description="Polar residues" evidence="11">
    <location>
        <begin position="610"/>
        <end position="619"/>
    </location>
</feature>
<dbReference type="PANTHER" id="PTHR11802">
    <property type="entry name" value="SERINE PROTEASE FAMILY S10 SERINE CARBOXYPEPTIDASE"/>
    <property type="match status" value="1"/>
</dbReference>
<dbReference type="FunFam" id="3.40.50.11320:FF:000004">
    <property type="entry name" value="Carboxypeptidase"/>
    <property type="match status" value="1"/>
</dbReference>
<dbReference type="PROSITE" id="PS00560">
    <property type="entry name" value="CARBOXYPEPT_SER_HIS"/>
    <property type="match status" value="1"/>
</dbReference>
<evidence type="ECO:0000256" key="9">
    <source>
        <dbReference type="ARBA" id="ARBA00023180"/>
    </source>
</evidence>
<name>A0A5N5HP19_9ROSA</name>
<feature type="chain" id="PRO_5024282771" evidence="12">
    <location>
        <begin position="23"/>
        <end position="756"/>
    </location>
</feature>
<dbReference type="Gene3D" id="3.40.50.1820">
    <property type="entry name" value="alpha/beta hydrolase"/>
    <property type="match status" value="1"/>
</dbReference>
<evidence type="ECO:0000256" key="5">
    <source>
        <dbReference type="ARBA" id="ARBA00022670"/>
    </source>
</evidence>
<dbReference type="InterPro" id="IPR029058">
    <property type="entry name" value="AB_hydrolase_fold"/>
</dbReference>
<dbReference type="GO" id="GO:0005773">
    <property type="term" value="C:vacuole"/>
    <property type="evidence" value="ECO:0007669"/>
    <property type="project" value="TreeGrafter"/>
</dbReference>
<dbReference type="GO" id="GO:0006508">
    <property type="term" value="P:proteolysis"/>
    <property type="evidence" value="ECO:0007669"/>
    <property type="project" value="UniProtKB-KW"/>
</dbReference>
<accession>A0A5N5HP19</accession>
<dbReference type="Gene3D" id="6.10.250.940">
    <property type="match status" value="1"/>
</dbReference>
<evidence type="ECO:0000256" key="12">
    <source>
        <dbReference type="SAM" id="SignalP"/>
    </source>
</evidence>
<dbReference type="Proteomes" id="UP000327157">
    <property type="component" value="Chromosome 8"/>
</dbReference>
<dbReference type="PRINTS" id="PR00724">
    <property type="entry name" value="CRBOXYPTASEC"/>
</dbReference>
<dbReference type="PANTHER" id="PTHR11802:SF281">
    <property type="entry name" value="CARBOXYPEPTIDASE"/>
    <property type="match status" value="1"/>
</dbReference>
<evidence type="ECO:0000256" key="1">
    <source>
        <dbReference type="ARBA" id="ARBA00004613"/>
    </source>
</evidence>
<keyword evidence="5" id="KW-0645">Protease</keyword>
<evidence type="ECO:0000256" key="3">
    <source>
        <dbReference type="ARBA" id="ARBA00022525"/>
    </source>
</evidence>
<keyword evidence="7" id="KW-0378">Hydrolase</keyword>
<dbReference type="SUPFAM" id="SSF53474">
    <property type="entry name" value="alpha/beta-Hydrolases"/>
    <property type="match status" value="1"/>
</dbReference>
<dbReference type="AlphaFoldDB" id="A0A5N5HP19"/>
<feature type="region of interest" description="Disordered" evidence="11">
    <location>
        <begin position="608"/>
        <end position="628"/>
    </location>
</feature>
<dbReference type="GO" id="GO:0005576">
    <property type="term" value="C:extracellular region"/>
    <property type="evidence" value="ECO:0007669"/>
    <property type="project" value="UniProtKB-SubCell"/>
</dbReference>
<evidence type="ECO:0000256" key="8">
    <source>
        <dbReference type="ARBA" id="ARBA00023157"/>
    </source>
</evidence>
<dbReference type="Gene3D" id="3.40.50.11320">
    <property type="match status" value="1"/>
</dbReference>
<dbReference type="EMBL" id="SMOL01000148">
    <property type="protein sequence ID" value="KAB2628383.1"/>
    <property type="molecule type" value="Genomic_DNA"/>
</dbReference>
<dbReference type="GO" id="GO:0004185">
    <property type="term" value="F:serine-type carboxypeptidase activity"/>
    <property type="evidence" value="ECO:0007669"/>
    <property type="project" value="InterPro"/>
</dbReference>
<evidence type="ECO:0000256" key="11">
    <source>
        <dbReference type="SAM" id="MobiDB-lite"/>
    </source>
</evidence>
<evidence type="ECO:0000256" key="7">
    <source>
        <dbReference type="ARBA" id="ARBA00022801"/>
    </source>
</evidence>
<keyword evidence="14" id="KW-1185">Reference proteome</keyword>
<dbReference type="Pfam" id="PF00450">
    <property type="entry name" value="Peptidase_S10"/>
    <property type="match status" value="1"/>
</dbReference>
<dbReference type="FunFam" id="3.40.50.1820:FF:000453">
    <property type="entry name" value="Carboxypeptidase"/>
    <property type="match status" value="1"/>
</dbReference>
<evidence type="ECO:0000313" key="14">
    <source>
        <dbReference type="Proteomes" id="UP000327157"/>
    </source>
</evidence>
<dbReference type="OrthoDB" id="443318at2759"/>
<keyword evidence="8" id="KW-1015">Disulfide bond</keyword>
<dbReference type="InterPro" id="IPR033124">
    <property type="entry name" value="Ser_caboxypep_his_AS"/>
</dbReference>
<feature type="signal peptide" evidence="12">
    <location>
        <begin position="1"/>
        <end position="22"/>
    </location>
</feature>
<comment type="caution">
    <text evidence="13">The sequence shown here is derived from an EMBL/GenBank/DDBJ whole genome shotgun (WGS) entry which is preliminary data.</text>
</comment>
<reference evidence="14" key="2">
    <citation type="submission" date="2019-10" db="EMBL/GenBank/DDBJ databases">
        <title>A de novo genome assembly of a pear dwarfing rootstock.</title>
        <authorList>
            <person name="Wang F."/>
            <person name="Wang J."/>
            <person name="Li S."/>
            <person name="Zhang Y."/>
            <person name="Fang M."/>
            <person name="Ma L."/>
            <person name="Zhao Y."/>
            <person name="Jiang S."/>
        </authorList>
    </citation>
    <scope>NUCLEOTIDE SEQUENCE [LARGE SCALE GENOMIC DNA]</scope>
</reference>
<evidence type="ECO:0000256" key="10">
    <source>
        <dbReference type="ARBA" id="ARBA00037399"/>
    </source>
</evidence>
<keyword evidence="3" id="KW-0964">Secreted</keyword>
<organism evidence="13 14">
    <name type="scientific">Pyrus ussuriensis x Pyrus communis</name>
    <dbReference type="NCBI Taxonomy" id="2448454"/>
    <lineage>
        <taxon>Eukaryota</taxon>
        <taxon>Viridiplantae</taxon>
        <taxon>Streptophyta</taxon>
        <taxon>Embryophyta</taxon>
        <taxon>Tracheophyta</taxon>
        <taxon>Spermatophyta</taxon>
        <taxon>Magnoliopsida</taxon>
        <taxon>eudicotyledons</taxon>
        <taxon>Gunneridae</taxon>
        <taxon>Pentapetalae</taxon>
        <taxon>rosids</taxon>
        <taxon>fabids</taxon>
        <taxon>Rosales</taxon>
        <taxon>Rosaceae</taxon>
        <taxon>Amygdaloideae</taxon>
        <taxon>Maleae</taxon>
        <taxon>Pyrus</taxon>
    </lineage>
</organism>